<reference evidence="10" key="1">
    <citation type="submission" date="2020-03" db="EMBL/GenBank/DDBJ databases">
        <title>A high-quality chromosome-level genome assembly of a woody plant with both climbing and erect habits, Rhamnella rubrinervis.</title>
        <authorList>
            <person name="Lu Z."/>
            <person name="Yang Y."/>
            <person name="Zhu X."/>
            <person name="Sun Y."/>
        </authorList>
    </citation>
    <scope>NUCLEOTIDE SEQUENCE</scope>
    <source>
        <strain evidence="10">BYM</strain>
        <tissue evidence="10">Leaf</tissue>
    </source>
</reference>
<dbReference type="GO" id="GO:0007186">
    <property type="term" value="P:G protein-coupled receptor signaling pathway"/>
    <property type="evidence" value="ECO:0007669"/>
    <property type="project" value="InterPro"/>
</dbReference>
<dbReference type="CDD" id="cd00066">
    <property type="entry name" value="G-alpha"/>
    <property type="match status" value="1"/>
</dbReference>
<dbReference type="Pfam" id="PF00503">
    <property type="entry name" value="G-alpha"/>
    <property type="match status" value="1"/>
</dbReference>
<dbReference type="InterPro" id="IPR011011">
    <property type="entry name" value="Znf_FYVE_PHD"/>
</dbReference>
<keyword evidence="5 7" id="KW-0342">GTP-binding</keyword>
<evidence type="ECO:0000256" key="9">
    <source>
        <dbReference type="SAM" id="MobiDB-lite"/>
    </source>
</evidence>
<gene>
    <name evidence="10" type="ORF">FNV43_RR22739</name>
</gene>
<keyword evidence="8" id="KW-0460">Magnesium</keyword>
<dbReference type="SUPFAM" id="SSF52540">
    <property type="entry name" value="P-loop containing nucleoside triphosphate hydrolases"/>
    <property type="match status" value="1"/>
</dbReference>
<keyword evidence="6" id="KW-0807">Transducer</keyword>
<dbReference type="PANTHER" id="PTHR36486:SF4">
    <property type="entry name" value="PH DOMAIN-CONTAINING PROTEIN"/>
    <property type="match status" value="1"/>
</dbReference>
<dbReference type="InterPro" id="IPR027417">
    <property type="entry name" value="P-loop_NTPase"/>
</dbReference>
<evidence type="ECO:0000256" key="8">
    <source>
        <dbReference type="PIRSR" id="PIRSR601019-2"/>
    </source>
</evidence>
<keyword evidence="4" id="KW-0862">Zinc</keyword>
<dbReference type="GO" id="GO:0003924">
    <property type="term" value="F:GTPase activity"/>
    <property type="evidence" value="ECO:0007669"/>
    <property type="project" value="InterPro"/>
</dbReference>
<dbReference type="GO" id="GO:0008270">
    <property type="term" value="F:zinc ion binding"/>
    <property type="evidence" value="ECO:0007669"/>
    <property type="project" value="UniProtKB-KW"/>
</dbReference>
<dbReference type="PRINTS" id="PR00318">
    <property type="entry name" value="GPROTEINA"/>
</dbReference>
<dbReference type="SUPFAM" id="SSF47895">
    <property type="entry name" value="Transducin (alpha subunit), insertion domain"/>
    <property type="match status" value="1"/>
</dbReference>
<dbReference type="AlphaFoldDB" id="A0A8K0DWP8"/>
<evidence type="ECO:0000313" key="11">
    <source>
        <dbReference type="Proteomes" id="UP000796880"/>
    </source>
</evidence>
<accession>A0A8K0DWP8</accession>
<dbReference type="FunFam" id="3.40.50.300:FF:000692">
    <property type="entry name" value="Guanine nucleotide-binding protein subunit alpha"/>
    <property type="match status" value="1"/>
</dbReference>
<sequence length="907" mass="101599">MAAFLRKLYPAATSTPASDSDDDFNLDYSIALEYHGPPVAYDIPHAHPINIHEIPTASAVVSASLLSNSVPVIQPIVRTSQIGKTESKDMKLASVEVSPCSEMSTAESVDGGGAKSVSESVGSSCLLRISGKLSGSLEKVLEVHGDGKDGAGFQNYMNPSENWESTESGSSSRSLSSEVFSHKEEDCAGETPHHVKRPSIVTFRAPNSDDMVVEEVYSYSEEAESVPERPRVVRTGKKGSCYRCNKGNRFTEKEVCIVCGAKYCYNCVLKAMGSMPEGRKCVTCIGYGIDESRRRKLGKCSRMLKRLLFELEVAQVMKSEISCKVNQLPAQLVFVNGKALSQEELVRLQSCSNPPRKLKPGSYWYDNMSGFWGKEGHKPYQIISSQLSLGGHLKRNASNGNTNVQINGREITKKELLMLQLVGVPCEANLHYWVNADGSYQEEGMNLVKGKIWEKTGIKLVCALLSLPSPYDPTKPSADRNDIVLPNQFEEKKLNKLLLVGSDKSGTSTIFKQAKFLYKVPFSEEERQNIKSVIQTKLYSYLGILLEGRERFEEESLIEKKRRVIDQPGTSAGNAGLVEYTTIYSFDPKLKAFVDWLLKVEASGNLEVIFPAANQGYGQFVEDLWNDPAIQATYDRRNELEMLPRVATYFLARAVEISRMDYEPSDMDILYAEGISSSNSLMCMEFSFPKSEQDEPIYQHDPSLRFQLIRIHPSSLGENCKWLEMFEDVDIILFCVSLADYDELSVDSSGLVSMNKMMATKKIFENIVTHPLFDKKHCLLILNKFDLLEEKMEQRIPLSKCEWFSDFNPVISSNPASSSNNSNSPTLAHRAFQYIAMKFKRLFHSLTYRKLYVSLVTGLEPDSVEEALRYSREILKWVEEEPKCNLELSSTSIDVSSSSVLTGRNDH</sequence>
<organism evidence="10 11">
    <name type="scientific">Rhamnella rubrinervis</name>
    <dbReference type="NCBI Taxonomy" id="2594499"/>
    <lineage>
        <taxon>Eukaryota</taxon>
        <taxon>Viridiplantae</taxon>
        <taxon>Streptophyta</taxon>
        <taxon>Embryophyta</taxon>
        <taxon>Tracheophyta</taxon>
        <taxon>Spermatophyta</taxon>
        <taxon>Magnoliopsida</taxon>
        <taxon>eudicotyledons</taxon>
        <taxon>Gunneridae</taxon>
        <taxon>Pentapetalae</taxon>
        <taxon>rosids</taxon>
        <taxon>fabids</taxon>
        <taxon>Rosales</taxon>
        <taxon>Rhamnaceae</taxon>
        <taxon>rhamnoid group</taxon>
        <taxon>Rhamneae</taxon>
        <taxon>Rhamnella</taxon>
    </lineage>
</organism>
<dbReference type="InterPro" id="IPR053057">
    <property type="entry name" value="XLG_GTP-binding"/>
</dbReference>
<evidence type="ECO:0000256" key="3">
    <source>
        <dbReference type="ARBA" id="ARBA00022771"/>
    </source>
</evidence>
<comment type="caution">
    <text evidence="10">The sequence shown here is derived from an EMBL/GenBank/DDBJ whole genome shotgun (WGS) entry which is preliminary data.</text>
</comment>
<keyword evidence="1 8" id="KW-0479">Metal-binding</keyword>
<feature type="binding site" evidence="7">
    <location>
        <begin position="783"/>
        <end position="786"/>
    </location>
    <ligand>
        <name>GTP</name>
        <dbReference type="ChEBI" id="CHEBI:37565"/>
    </ligand>
</feature>
<evidence type="ECO:0000256" key="2">
    <source>
        <dbReference type="ARBA" id="ARBA00022741"/>
    </source>
</evidence>
<dbReference type="OrthoDB" id="5817230at2759"/>
<evidence type="ECO:0000256" key="6">
    <source>
        <dbReference type="ARBA" id="ARBA00023224"/>
    </source>
</evidence>
<evidence type="ECO:0000256" key="5">
    <source>
        <dbReference type="ARBA" id="ARBA00023134"/>
    </source>
</evidence>
<evidence type="ECO:0008006" key="12">
    <source>
        <dbReference type="Google" id="ProtNLM"/>
    </source>
</evidence>
<dbReference type="InterPro" id="IPR011025">
    <property type="entry name" value="GproteinA_insert"/>
</dbReference>
<keyword evidence="11" id="KW-1185">Reference proteome</keyword>
<evidence type="ECO:0000256" key="7">
    <source>
        <dbReference type="PIRSR" id="PIRSR601019-1"/>
    </source>
</evidence>
<feature type="binding site" evidence="8">
    <location>
        <position position="678"/>
    </location>
    <ligand>
        <name>Mg(2+)</name>
        <dbReference type="ChEBI" id="CHEBI:18420"/>
    </ligand>
</feature>
<dbReference type="PANTHER" id="PTHR36486">
    <property type="entry name" value="OS01G0977800 PROTEIN"/>
    <property type="match status" value="1"/>
</dbReference>
<proteinExistence type="predicted"/>
<dbReference type="SMART" id="SM00275">
    <property type="entry name" value="G_alpha"/>
    <property type="match status" value="1"/>
</dbReference>
<dbReference type="GO" id="GO:0031683">
    <property type="term" value="F:G-protein beta/gamma-subunit complex binding"/>
    <property type="evidence" value="ECO:0007669"/>
    <property type="project" value="InterPro"/>
</dbReference>
<evidence type="ECO:0000313" key="10">
    <source>
        <dbReference type="EMBL" id="KAF3435648.1"/>
    </source>
</evidence>
<dbReference type="Gene3D" id="3.40.50.300">
    <property type="entry name" value="P-loop containing nucleotide triphosphate hydrolases"/>
    <property type="match status" value="1"/>
</dbReference>
<dbReference type="Gene3D" id="1.10.400.10">
    <property type="entry name" value="GI Alpha 1, domain 2-like"/>
    <property type="match status" value="1"/>
</dbReference>
<feature type="compositionally biased region" description="Low complexity" evidence="9">
    <location>
        <begin position="160"/>
        <end position="176"/>
    </location>
</feature>
<protein>
    <recommendedName>
        <fullName evidence="12">Extra-large guanine nucleotide-binding protein 1-like</fullName>
    </recommendedName>
</protein>
<dbReference type="FunFam" id="1.10.400.10:FF:000013">
    <property type="entry name" value="Extra-large guanine nucleotide-binding protein 2"/>
    <property type="match status" value="1"/>
</dbReference>
<dbReference type="Proteomes" id="UP000796880">
    <property type="component" value="Unassembled WGS sequence"/>
</dbReference>
<feature type="region of interest" description="Disordered" evidence="9">
    <location>
        <begin position="151"/>
        <end position="176"/>
    </location>
</feature>
<dbReference type="InterPro" id="IPR001019">
    <property type="entry name" value="Gprotein_alpha_su"/>
</dbReference>
<feature type="binding site" evidence="8">
    <location>
        <position position="508"/>
    </location>
    <ligand>
        <name>Mg(2+)</name>
        <dbReference type="ChEBI" id="CHEBI:18420"/>
    </ligand>
</feature>
<keyword evidence="3" id="KW-0863">Zinc-finger</keyword>
<dbReference type="EMBL" id="VOIH02000010">
    <property type="protein sequence ID" value="KAF3435648.1"/>
    <property type="molecule type" value="Genomic_DNA"/>
</dbReference>
<evidence type="ECO:0000256" key="4">
    <source>
        <dbReference type="ARBA" id="ARBA00022833"/>
    </source>
</evidence>
<dbReference type="SUPFAM" id="SSF57903">
    <property type="entry name" value="FYVE/PHD zinc finger"/>
    <property type="match status" value="1"/>
</dbReference>
<dbReference type="GO" id="GO:0005525">
    <property type="term" value="F:GTP binding"/>
    <property type="evidence" value="ECO:0007669"/>
    <property type="project" value="UniProtKB-KW"/>
</dbReference>
<name>A0A8K0DWP8_9ROSA</name>
<dbReference type="PROSITE" id="PS51882">
    <property type="entry name" value="G_ALPHA"/>
    <property type="match status" value="1"/>
</dbReference>
<keyword evidence="2 7" id="KW-0547">Nucleotide-binding</keyword>
<evidence type="ECO:0000256" key="1">
    <source>
        <dbReference type="ARBA" id="ARBA00022723"/>
    </source>
</evidence>